<evidence type="ECO:0000313" key="3">
    <source>
        <dbReference type="Proteomes" id="UP001500620"/>
    </source>
</evidence>
<dbReference type="Proteomes" id="UP001500620">
    <property type="component" value="Unassembled WGS sequence"/>
</dbReference>
<protein>
    <recommendedName>
        <fullName evidence="1">HTH cro/C1-type domain-containing protein</fullName>
    </recommendedName>
</protein>
<comment type="caution">
    <text evidence="2">The sequence shown here is derived from an EMBL/GenBank/DDBJ whole genome shotgun (WGS) entry which is preliminary data.</text>
</comment>
<evidence type="ECO:0000259" key="1">
    <source>
        <dbReference type="PROSITE" id="PS50943"/>
    </source>
</evidence>
<dbReference type="InterPro" id="IPR001387">
    <property type="entry name" value="Cro/C1-type_HTH"/>
</dbReference>
<dbReference type="SUPFAM" id="SSF47413">
    <property type="entry name" value="lambda repressor-like DNA-binding domains"/>
    <property type="match status" value="1"/>
</dbReference>
<dbReference type="EMBL" id="BAABAT010000024">
    <property type="protein sequence ID" value="GAA4256428.1"/>
    <property type="molecule type" value="Genomic_DNA"/>
</dbReference>
<proteinExistence type="predicted"/>
<name>A0ABP8DI74_9ACTN</name>
<feature type="domain" description="HTH cro/C1-type" evidence="1">
    <location>
        <begin position="53"/>
        <end position="89"/>
    </location>
</feature>
<sequence length="98" mass="11495">MTGQEPPERLPTPEEIKNMTPGQRIFHYRSLRGYSQQTLAARMRLIAVRYRGSGVDRRQISRWESDMHTPDTYSRHLLAEALEVRVKDLGLPPNPYFR</sequence>
<organism evidence="2 3">
    <name type="scientific">Dactylosporangium darangshiense</name>
    <dbReference type="NCBI Taxonomy" id="579108"/>
    <lineage>
        <taxon>Bacteria</taxon>
        <taxon>Bacillati</taxon>
        <taxon>Actinomycetota</taxon>
        <taxon>Actinomycetes</taxon>
        <taxon>Micromonosporales</taxon>
        <taxon>Micromonosporaceae</taxon>
        <taxon>Dactylosporangium</taxon>
    </lineage>
</organism>
<keyword evidence="3" id="KW-1185">Reference proteome</keyword>
<evidence type="ECO:0000313" key="2">
    <source>
        <dbReference type="EMBL" id="GAA4256428.1"/>
    </source>
</evidence>
<gene>
    <name evidence="2" type="ORF">GCM10022255_069190</name>
</gene>
<dbReference type="InterPro" id="IPR010982">
    <property type="entry name" value="Lambda_DNA-bd_dom_sf"/>
</dbReference>
<dbReference type="RefSeq" id="WP_345133406.1">
    <property type="nucleotide sequence ID" value="NZ_BAABAT010000024.1"/>
</dbReference>
<reference evidence="3" key="1">
    <citation type="journal article" date="2019" name="Int. J. Syst. Evol. Microbiol.">
        <title>The Global Catalogue of Microorganisms (GCM) 10K type strain sequencing project: providing services to taxonomists for standard genome sequencing and annotation.</title>
        <authorList>
            <consortium name="The Broad Institute Genomics Platform"/>
            <consortium name="The Broad Institute Genome Sequencing Center for Infectious Disease"/>
            <person name="Wu L."/>
            <person name="Ma J."/>
        </authorList>
    </citation>
    <scope>NUCLEOTIDE SEQUENCE [LARGE SCALE GENOMIC DNA]</scope>
    <source>
        <strain evidence="3">JCM 17441</strain>
    </source>
</reference>
<dbReference type="PROSITE" id="PS50943">
    <property type="entry name" value="HTH_CROC1"/>
    <property type="match status" value="1"/>
</dbReference>
<dbReference type="Gene3D" id="1.10.260.40">
    <property type="entry name" value="lambda repressor-like DNA-binding domains"/>
    <property type="match status" value="1"/>
</dbReference>
<accession>A0ABP8DI74</accession>
<dbReference type="CDD" id="cd00093">
    <property type="entry name" value="HTH_XRE"/>
    <property type="match status" value="1"/>
</dbReference>